<reference evidence="2" key="3">
    <citation type="submission" date="2016-02" db="EMBL/GenBank/DDBJ databases">
        <title>Draft genome of pathogenic Streptomyces sp. in Japan.</title>
        <authorList>
            <person name="Tomihama T."/>
            <person name="Ikenaga M."/>
            <person name="Sakai M."/>
            <person name="Okubo T."/>
            <person name="Ikeda S."/>
        </authorList>
    </citation>
    <scope>NUCLEOTIDE SEQUENCE [LARGE SCALE GENOMIC DNA]</scope>
    <source>
        <strain evidence="2">S58</strain>
    </source>
</reference>
<evidence type="ECO:0000313" key="1">
    <source>
        <dbReference type="EMBL" id="GAQ67494.1"/>
    </source>
</evidence>
<accession>A0A100JXG3</accession>
<evidence type="ECO:0000313" key="2">
    <source>
        <dbReference type="Proteomes" id="UP000067448"/>
    </source>
</evidence>
<organism evidence="1 2">
    <name type="scientific">Streptomyces scabiei</name>
    <dbReference type="NCBI Taxonomy" id="1930"/>
    <lineage>
        <taxon>Bacteria</taxon>
        <taxon>Bacillati</taxon>
        <taxon>Actinomycetota</taxon>
        <taxon>Actinomycetes</taxon>
        <taxon>Kitasatosporales</taxon>
        <taxon>Streptomycetaceae</taxon>
        <taxon>Streptomyces</taxon>
    </lineage>
</organism>
<dbReference type="Proteomes" id="UP000067448">
    <property type="component" value="Unassembled WGS sequence"/>
</dbReference>
<dbReference type="AlphaFoldDB" id="A0A100JXG3"/>
<dbReference type="OrthoDB" id="4222601at2"/>
<reference evidence="2" key="1">
    <citation type="submission" date="2015-11" db="EMBL/GenBank/DDBJ databases">
        <authorList>
            <consortium name="Cross-ministerial Strategic Innovation Promotion Program (SIP) consortium"/>
            <person name="Tomihama T."/>
            <person name="Ikenaga M."/>
            <person name="Sakai M."/>
            <person name="Okubo T."/>
            <person name="Ikeda S."/>
        </authorList>
    </citation>
    <scope>NUCLEOTIDE SEQUENCE [LARGE SCALE GENOMIC DNA]</scope>
    <source>
        <strain evidence="2">S58</strain>
    </source>
</reference>
<sequence length="118" mass="12665">MDPRELGPAGLKRIPERDVSLSDIRYLAQIDVDCAALEERWGAPESVHDSLAEWDCFAFSPSEGEAFFLQREAHQSPAPGMILSVTEGLFSKPAVGQIVAALGISGVQVTQVNAEATP</sequence>
<protein>
    <submittedName>
        <fullName evidence="1">Uncharacterized protein</fullName>
    </submittedName>
</protein>
<proteinExistence type="predicted"/>
<comment type="caution">
    <text evidence="1">The sequence shown here is derived from an EMBL/GenBank/DDBJ whole genome shotgun (WGS) entry which is preliminary data.</text>
</comment>
<dbReference type="EMBL" id="BCMM01000058">
    <property type="protein sequence ID" value="GAQ67494.1"/>
    <property type="molecule type" value="Genomic_DNA"/>
</dbReference>
<gene>
    <name evidence="1" type="ORF">SsS58_07949</name>
</gene>
<reference evidence="1 2" key="2">
    <citation type="journal article" date="2016" name="Genome Announc.">
        <title>Draft Genome Sequences of Streptomyces scabiei S58, Streptomyces turgidiscabies T45, and Streptomyces acidiscabies a10, the Pathogens of Potato Common Scab, Isolated in Japan.</title>
        <authorList>
            <person name="Tomihama T."/>
            <person name="Nishi Y."/>
            <person name="Sakai M."/>
            <person name="Ikenaga M."/>
            <person name="Okubo T."/>
            <person name="Ikeda S."/>
        </authorList>
    </citation>
    <scope>NUCLEOTIDE SEQUENCE [LARGE SCALE GENOMIC DNA]</scope>
    <source>
        <strain evidence="1 2">S58</strain>
    </source>
</reference>
<name>A0A100JXG3_STRSC</name>
<dbReference type="RefSeq" id="WP_059084493.1">
    <property type="nucleotide sequence ID" value="NZ_BCMM01000058.1"/>
</dbReference>